<evidence type="ECO:0000256" key="1">
    <source>
        <dbReference type="SAM" id="MobiDB-lite"/>
    </source>
</evidence>
<dbReference type="Proteomes" id="UP000717696">
    <property type="component" value="Unassembled WGS sequence"/>
</dbReference>
<dbReference type="AlphaFoldDB" id="A0A9P9J6Z9"/>
<evidence type="ECO:0000313" key="3">
    <source>
        <dbReference type="Proteomes" id="UP000717696"/>
    </source>
</evidence>
<proteinExistence type="predicted"/>
<reference evidence="2" key="1">
    <citation type="journal article" date="2021" name="Nat. Commun.">
        <title>Genetic determinants of endophytism in the Arabidopsis root mycobiome.</title>
        <authorList>
            <person name="Mesny F."/>
            <person name="Miyauchi S."/>
            <person name="Thiergart T."/>
            <person name="Pickel B."/>
            <person name="Atanasova L."/>
            <person name="Karlsson M."/>
            <person name="Huettel B."/>
            <person name="Barry K.W."/>
            <person name="Haridas S."/>
            <person name="Chen C."/>
            <person name="Bauer D."/>
            <person name="Andreopoulos W."/>
            <person name="Pangilinan J."/>
            <person name="LaButti K."/>
            <person name="Riley R."/>
            <person name="Lipzen A."/>
            <person name="Clum A."/>
            <person name="Drula E."/>
            <person name="Henrissat B."/>
            <person name="Kohler A."/>
            <person name="Grigoriev I.V."/>
            <person name="Martin F.M."/>
            <person name="Hacquard S."/>
        </authorList>
    </citation>
    <scope>NUCLEOTIDE SEQUENCE</scope>
    <source>
        <strain evidence="2">MPI-CAGE-AT-0021</strain>
    </source>
</reference>
<name>A0A9P9J6Z9_9HYPO</name>
<accession>A0A9P9J6Z9</accession>
<dbReference type="EMBL" id="JAGMUU010000009">
    <property type="protein sequence ID" value="KAH7145624.1"/>
    <property type="molecule type" value="Genomic_DNA"/>
</dbReference>
<sequence>MKSKLTLPDSNSKLSVKTVELDLLTSVKQSAILMRIVYTEVPSVTRSATVPSPGHGAAMSAHTTQQPNSVQPGTSRGPVRDTAKPSTVPTLHRESVQMHRWKPRLKQDGDTDDVALRVDLPLGKKHVRDFYHVQPTLLQPRFDPRIENHQGFRGWDDEADEADDVPSGVVRWRIHRAVKSAAPAWCHLFVFIKGPRGVLSAFVGNSSLAYQEALYGDLMATRVFSEFDTVLTSSGCLSPFHDIEGIILARKEAAAKAWLPFHSP</sequence>
<organism evidence="2 3">
    <name type="scientific">Dactylonectria estremocensis</name>
    <dbReference type="NCBI Taxonomy" id="1079267"/>
    <lineage>
        <taxon>Eukaryota</taxon>
        <taxon>Fungi</taxon>
        <taxon>Dikarya</taxon>
        <taxon>Ascomycota</taxon>
        <taxon>Pezizomycotina</taxon>
        <taxon>Sordariomycetes</taxon>
        <taxon>Hypocreomycetidae</taxon>
        <taxon>Hypocreales</taxon>
        <taxon>Nectriaceae</taxon>
        <taxon>Dactylonectria</taxon>
    </lineage>
</organism>
<protein>
    <submittedName>
        <fullName evidence="2">Uncharacterized protein</fullName>
    </submittedName>
</protein>
<keyword evidence="3" id="KW-1185">Reference proteome</keyword>
<comment type="caution">
    <text evidence="2">The sequence shown here is derived from an EMBL/GenBank/DDBJ whole genome shotgun (WGS) entry which is preliminary data.</text>
</comment>
<feature type="compositionally biased region" description="Polar residues" evidence="1">
    <location>
        <begin position="61"/>
        <end position="74"/>
    </location>
</feature>
<gene>
    <name evidence="2" type="ORF">B0J13DRAFT_675252</name>
</gene>
<feature type="region of interest" description="Disordered" evidence="1">
    <location>
        <begin position="46"/>
        <end position="97"/>
    </location>
</feature>
<evidence type="ECO:0000313" key="2">
    <source>
        <dbReference type="EMBL" id="KAH7145624.1"/>
    </source>
</evidence>